<keyword evidence="4" id="KW-1185">Reference proteome</keyword>
<dbReference type="RefSeq" id="WP_160843555.1">
    <property type="nucleotide sequence ID" value="NZ_WVHT01000002.1"/>
</dbReference>
<evidence type="ECO:0008006" key="5">
    <source>
        <dbReference type="Google" id="ProtNLM"/>
    </source>
</evidence>
<keyword evidence="1" id="KW-0175">Coiled coil</keyword>
<dbReference type="AlphaFoldDB" id="A0A7K1Y8K7"/>
<gene>
    <name evidence="3" type="ORF">GS399_05285</name>
</gene>
<comment type="caution">
    <text evidence="3">The sequence shown here is derived from an EMBL/GenBank/DDBJ whole genome shotgun (WGS) entry which is preliminary data.</text>
</comment>
<reference evidence="3 4" key="1">
    <citation type="submission" date="2019-11" db="EMBL/GenBank/DDBJ databases">
        <title>Pedobacter sp. HMF7647 Genome sequencing and assembly.</title>
        <authorList>
            <person name="Kang H."/>
            <person name="Kim H."/>
            <person name="Joh K."/>
        </authorList>
    </citation>
    <scope>NUCLEOTIDE SEQUENCE [LARGE SCALE GENOMIC DNA]</scope>
    <source>
        <strain evidence="3 4">HMF7647</strain>
    </source>
</reference>
<feature type="chain" id="PRO_5029734589" description="Peptidase S74 domain-containing protein" evidence="2">
    <location>
        <begin position="20"/>
        <end position="334"/>
    </location>
</feature>
<feature type="signal peptide" evidence="2">
    <location>
        <begin position="1"/>
        <end position="19"/>
    </location>
</feature>
<evidence type="ECO:0000313" key="3">
    <source>
        <dbReference type="EMBL" id="MXV50378.1"/>
    </source>
</evidence>
<keyword evidence="2" id="KW-0732">Signal</keyword>
<dbReference type="Proteomes" id="UP000466586">
    <property type="component" value="Unassembled WGS sequence"/>
</dbReference>
<proteinExistence type="predicted"/>
<name>A0A7K1Y8K7_9SPHI</name>
<dbReference type="EMBL" id="WVHT01000002">
    <property type="protein sequence ID" value="MXV50378.1"/>
    <property type="molecule type" value="Genomic_DNA"/>
</dbReference>
<protein>
    <recommendedName>
        <fullName evidence="5">Peptidase S74 domain-containing protein</fullName>
    </recommendedName>
</protein>
<organism evidence="3 4">
    <name type="scientific">Hufsiella arboris</name>
    <dbReference type="NCBI Taxonomy" id="2695275"/>
    <lineage>
        <taxon>Bacteria</taxon>
        <taxon>Pseudomonadati</taxon>
        <taxon>Bacteroidota</taxon>
        <taxon>Sphingobacteriia</taxon>
        <taxon>Sphingobacteriales</taxon>
        <taxon>Sphingobacteriaceae</taxon>
        <taxon>Hufsiella</taxon>
    </lineage>
</organism>
<sequence length="334" mass="35842">MQKLILLLLACFFCNCLLAQTNWFPPSGAVGIGTTTPANNSLLQLSGGGLAIGEHSGNSDASLHISRSYGGFDRLTQFHPVGPSKPGLNLLGYSDPTGTVGWWSWGALANSGTWAFQPTSSFGGNTGLFITRSGNLGLATQAPGSKFTIRGISSGLSFEPGDGHDYFGTISFNREAVGGAIFDPNGSAFQINNGGTDKNLHFQVYNGVGAQIDPDALVISGVNGNVGIGERNPLNKLDVKGTIHSQVVRVDMTGWSDDVFAEDYERRKLADVERYIHENGHLPEIPSEAEVKDKGIDLGDMNARLLKKIEELTLYVIELEKDLSRLKNSVNEKK</sequence>
<feature type="coiled-coil region" evidence="1">
    <location>
        <begin position="302"/>
        <end position="329"/>
    </location>
</feature>
<evidence type="ECO:0000256" key="1">
    <source>
        <dbReference type="SAM" id="Coils"/>
    </source>
</evidence>
<accession>A0A7K1Y8K7</accession>
<evidence type="ECO:0000256" key="2">
    <source>
        <dbReference type="SAM" id="SignalP"/>
    </source>
</evidence>
<evidence type="ECO:0000313" key="4">
    <source>
        <dbReference type="Proteomes" id="UP000466586"/>
    </source>
</evidence>